<proteinExistence type="predicted"/>
<dbReference type="GO" id="GO:0005524">
    <property type="term" value="F:ATP binding"/>
    <property type="evidence" value="ECO:0007669"/>
    <property type="project" value="InterPro"/>
</dbReference>
<keyword evidence="4" id="KW-0418">Kinase</keyword>
<dbReference type="OrthoDB" id="9765468at2"/>
<dbReference type="Pfam" id="PF01326">
    <property type="entry name" value="PPDK_N"/>
    <property type="match status" value="1"/>
</dbReference>
<dbReference type="PANTHER" id="PTHR43615:SF1">
    <property type="entry name" value="PPDK_N DOMAIN-CONTAINING PROTEIN"/>
    <property type="match status" value="1"/>
</dbReference>
<dbReference type="Gene3D" id="3.30.1490.20">
    <property type="entry name" value="ATP-grasp fold, A domain"/>
    <property type="match status" value="1"/>
</dbReference>
<feature type="domain" description="Pyruvate phosphate dikinase AMP/ATP-binding" evidence="3">
    <location>
        <begin position="17"/>
        <end position="295"/>
    </location>
</feature>
<evidence type="ECO:0000256" key="1">
    <source>
        <dbReference type="SAM" id="MobiDB-lite"/>
    </source>
</evidence>
<evidence type="ECO:0000313" key="4">
    <source>
        <dbReference type="EMBL" id="SET98731.1"/>
    </source>
</evidence>
<dbReference type="RefSeq" id="WP_091082084.1">
    <property type="nucleotide sequence ID" value="NZ_FOHX01000005.1"/>
</dbReference>
<protein>
    <submittedName>
        <fullName evidence="4">Pyruvate, water dikinase</fullName>
    </submittedName>
</protein>
<reference evidence="4 5" key="1">
    <citation type="submission" date="2016-10" db="EMBL/GenBank/DDBJ databases">
        <authorList>
            <person name="de Groot N.N."/>
        </authorList>
    </citation>
    <scope>NUCLEOTIDE SEQUENCE [LARGE SCALE GENOMIC DNA]</scope>
    <source>
        <strain evidence="4 5">CGMCC 4.5598</strain>
    </source>
</reference>
<organism evidence="4 5">
    <name type="scientific">Nonomuraea wenchangensis</name>
    <dbReference type="NCBI Taxonomy" id="568860"/>
    <lineage>
        <taxon>Bacteria</taxon>
        <taxon>Bacillati</taxon>
        <taxon>Actinomycetota</taxon>
        <taxon>Actinomycetes</taxon>
        <taxon>Streptosporangiales</taxon>
        <taxon>Streptosporangiaceae</taxon>
        <taxon>Nonomuraea</taxon>
    </lineage>
</organism>
<dbReference type="STRING" id="568860.SAMN05421811_10590"/>
<dbReference type="Gene3D" id="3.30.470.20">
    <property type="entry name" value="ATP-grasp fold, B domain"/>
    <property type="match status" value="1"/>
</dbReference>
<dbReference type="InterPro" id="IPR036637">
    <property type="entry name" value="Phosphohistidine_dom_sf"/>
</dbReference>
<dbReference type="SUPFAM" id="SSF52009">
    <property type="entry name" value="Phosphohistidine domain"/>
    <property type="match status" value="1"/>
</dbReference>
<dbReference type="GO" id="GO:0016301">
    <property type="term" value="F:kinase activity"/>
    <property type="evidence" value="ECO:0007669"/>
    <property type="project" value="UniProtKB-KW"/>
</dbReference>
<feature type="domain" description="PEP-utilising enzyme mobile" evidence="2">
    <location>
        <begin position="782"/>
        <end position="852"/>
    </location>
</feature>
<gene>
    <name evidence="4" type="ORF">SAMN05421811_10590</name>
</gene>
<dbReference type="Proteomes" id="UP000199361">
    <property type="component" value="Unassembled WGS sequence"/>
</dbReference>
<dbReference type="InterPro" id="IPR002192">
    <property type="entry name" value="PPDK_AMP/ATP-bd"/>
</dbReference>
<name>A0A1I0INN1_9ACTN</name>
<feature type="compositionally biased region" description="Polar residues" evidence="1">
    <location>
        <begin position="854"/>
        <end position="867"/>
    </location>
</feature>
<dbReference type="Gene3D" id="3.50.30.10">
    <property type="entry name" value="Phosphohistidine domain"/>
    <property type="match status" value="1"/>
</dbReference>
<evidence type="ECO:0000259" key="2">
    <source>
        <dbReference type="Pfam" id="PF00391"/>
    </source>
</evidence>
<keyword evidence="5" id="KW-1185">Reference proteome</keyword>
<evidence type="ECO:0000259" key="3">
    <source>
        <dbReference type="Pfam" id="PF01326"/>
    </source>
</evidence>
<sequence length="867" mass="92458">MNTALDFSEIDGGMLAEVGGKAANLGELTRAGLPVPPGWVLTTDAYGLAATGLDLTPDDTLAERARRHLLEARVPEDVHETIVKRYAALGPDVAVAVRSSATAEDLPFASFAGQQDTYLNVVGAEAVIEAVRRCWASLWTDRAVAYREANGIDHAAVRLAVVVQVMVDARVAGVMFTANPVTGRRRETVIDASPGLGEAVVSGAVNPDRFVAYDGEILERRAGDKRVAVRPLPGGGTERVETAHDGFCLTDAEVLRLAELGRRVEDHYGAPQDTEWAVDAGGALWLTQARPITTLYPLPEPARPGLRVYLSLNVVQGVMGPLTPMGLAAFRLLGGGAAGIAGHGPADPLDGPAFMSVSGQRIWLDLTTAVRSRPGRAILPRVLTLGEARGVTLVRRLFDDPRLELARSSRRPFLRGLARFARRVHLPSRAFLALTAPERALGYTRLVGEVLDRRLRVPATATPAQRLDHAERLLAGTFPSIVSVMPIVIIGYGLFALAGRLSGLSLAEMQDVLRGLPHNPTTEMDLKLWELATRVEPEPFAELTVAELVRRYEAGELPPVAQRGVAAFLAEYGHRGVAEIDLGVPRWSEEPAHILGALANYLRMDAGSDLAPAALFAKGEAQAREAAARVVAAARAKGRWRAPVTRFALRRTRTYAGLRELPKFYLVRALSGVRHSLLAVGEHLTGLGVLDAPGDVFFLDLREARAALAGGDLRELVARRKAEYERESRRRHVPRMLLSDGTEPEALASPAAEGALTGTPASAGTVTGRARVVLDPVGAHLEPGEILVCPSTDPGWTPLFLTAGGLVMEMGGAMSHGAVVAREYGIPAVVGVPDATHRITTGQEIELDGAAGTVTPSVPDQARTTSA</sequence>
<dbReference type="AlphaFoldDB" id="A0A1I0INN1"/>
<dbReference type="InterPro" id="IPR051549">
    <property type="entry name" value="PEP_Utilizing_Enz"/>
</dbReference>
<keyword evidence="4" id="KW-0808">Transferase</keyword>
<dbReference type="Pfam" id="PF00391">
    <property type="entry name" value="PEP-utilizers"/>
    <property type="match status" value="1"/>
</dbReference>
<keyword evidence="4" id="KW-0670">Pyruvate</keyword>
<dbReference type="SUPFAM" id="SSF56059">
    <property type="entry name" value="Glutathione synthetase ATP-binding domain-like"/>
    <property type="match status" value="1"/>
</dbReference>
<dbReference type="InterPro" id="IPR013815">
    <property type="entry name" value="ATP_grasp_subdomain_1"/>
</dbReference>
<evidence type="ECO:0000313" key="5">
    <source>
        <dbReference type="Proteomes" id="UP000199361"/>
    </source>
</evidence>
<dbReference type="EMBL" id="FOHX01000005">
    <property type="protein sequence ID" value="SET98731.1"/>
    <property type="molecule type" value="Genomic_DNA"/>
</dbReference>
<feature type="region of interest" description="Disordered" evidence="1">
    <location>
        <begin position="848"/>
        <end position="867"/>
    </location>
</feature>
<dbReference type="InterPro" id="IPR008279">
    <property type="entry name" value="PEP-util_enz_mobile_dom"/>
</dbReference>
<dbReference type="PANTHER" id="PTHR43615">
    <property type="entry name" value="PHOSPHOENOLPYRUVATE SYNTHASE-RELATED"/>
    <property type="match status" value="1"/>
</dbReference>
<accession>A0A1I0INN1</accession>